<evidence type="ECO:0000313" key="1">
    <source>
        <dbReference type="EMBL" id="AUN97005.1"/>
    </source>
</evidence>
<dbReference type="AlphaFoldDB" id="A0A2K9NPK9"/>
<protein>
    <submittedName>
        <fullName evidence="1">Uncharacterized protein</fullName>
    </submittedName>
</protein>
<gene>
    <name evidence="1" type="ORF">C0V70_02565</name>
</gene>
<dbReference type="EMBL" id="CP025704">
    <property type="protein sequence ID" value="AUN97005.1"/>
    <property type="molecule type" value="Genomic_DNA"/>
</dbReference>
<dbReference type="Proteomes" id="UP000235584">
    <property type="component" value="Chromosome"/>
</dbReference>
<accession>A0A2K9NPK9</accession>
<dbReference type="InterPro" id="IPR028087">
    <property type="entry name" value="Tad_N"/>
</dbReference>
<dbReference type="Pfam" id="PF13400">
    <property type="entry name" value="Tad"/>
    <property type="match status" value="1"/>
</dbReference>
<sequence length="887" mass="96081">MIKSNRGQLSIFMGVTLLLVMGMLAFIVNVGLFVKAKINLQNAVDAAAFSGAATQARQLSNIAYVNWEMRNTYKEWMFKYYILGQMGLVKGVNNNLSDNVLSSNTRVNYILKTPNADVSGSNLGSGGNAYDKYNVPTICIHNNSSNDICTLYNLPGIPRFPAIGVAGISEIHEAFVNKLVEEKGANCSARTQINFLAALSWAYSSGLKEIPGAPLIATNRTGAWPEALELAMRMRNLEMIVNRPPVAEITANNMNNFASVGQNIGLNERPTKAFMSAFRNLGGGKYKDNISSGGVAQDELAATFKLTEISPQPFQAPEKSVSGFLIPTTFTYPGESSMTALTKHYLDLQAVPVNYATMFSTFATTRNEFESNVAMESSCFVSKSAMPVPGYLLGFVKNPAVVTYYAVKGEAEFTGLFFPRLQGDQSGSFKLTAYAAAKPYGGRIGPRLFNFTDGDRSVVPREDENARSSSYIGGIRIQVSTGYAPGMPIPSSETFWANDLNSLVGGVPGSGSPISYGIPNMIYDFDTDSDLAAQNTGGVTRIQTITPRISAFMSTQESQGLYNSYQVRKLKQALGGDFTGKNMTSSDLIRALVSARRVTKYDAANYMIPDFSHDGEAKSNAAPRVKKTLDPNTGMPNSFQYQLFAPLLGPELLYKTSSEVGTIVMTYMSANQGAIEAYTAALLEVARKIYSLDQGKGNSTNLSAQAGQSIHANAAGGSAIPPEISSPDPTSPAGCNHGDMASKFYHFFTKSQIQCGIVPLESLMIEYIDKKVNQPNGDLFYTTSYYNPLPNNTTMTAYYPGMRQGGGADATAQNPIGVTTDTGTYSLRRNFYSTKFVALNKLISGYKDNVYLESDTKPVSDLPVLPMQNPVKSDATTNLNSPFFLDF</sequence>
<evidence type="ECO:0000313" key="2">
    <source>
        <dbReference type="Proteomes" id="UP000235584"/>
    </source>
</evidence>
<keyword evidence="2" id="KW-1185">Reference proteome</keyword>
<dbReference type="RefSeq" id="WP_102242300.1">
    <property type="nucleotide sequence ID" value="NZ_CP025704.1"/>
</dbReference>
<dbReference type="KEGG" id="bsto:C0V70_02565"/>
<name>A0A2K9NPK9_BACTC</name>
<organism evidence="1 2">
    <name type="scientific">Bacteriovorax stolpii</name>
    <name type="common">Bdellovibrio stolpii</name>
    <dbReference type="NCBI Taxonomy" id="960"/>
    <lineage>
        <taxon>Bacteria</taxon>
        <taxon>Pseudomonadati</taxon>
        <taxon>Bdellovibrionota</taxon>
        <taxon>Bacteriovoracia</taxon>
        <taxon>Bacteriovoracales</taxon>
        <taxon>Bacteriovoracaceae</taxon>
        <taxon>Bacteriovorax</taxon>
    </lineage>
</organism>
<proteinExistence type="predicted"/>
<reference evidence="1 2" key="1">
    <citation type="submission" date="2018-01" db="EMBL/GenBank/DDBJ databases">
        <title>Complete genome sequence of Bacteriovorax stolpii DSM12778.</title>
        <authorList>
            <person name="Tang B."/>
            <person name="Chang J."/>
        </authorList>
    </citation>
    <scope>NUCLEOTIDE SEQUENCE [LARGE SCALE GENOMIC DNA]</scope>
    <source>
        <strain evidence="1 2">DSM 12778</strain>
    </source>
</reference>